<keyword evidence="5" id="KW-1185">Reference proteome</keyword>
<keyword evidence="1" id="KW-1134">Transmembrane beta strand</keyword>
<feature type="chain" id="PRO_5009644429" evidence="2">
    <location>
        <begin position="23"/>
        <end position="1038"/>
    </location>
</feature>
<dbReference type="RefSeq" id="WP_071636221.1">
    <property type="nucleotide sequence ID" value="NZ_MLFK01000005.1"/>
</dbReference>
<feature type="domain" description="TonB-dependent receptor plug" evidence="3">
    <location>
        <begin position="118"/>
        <end position="224"/>
    </location>
</feature>
<dbReference type="Gene3D" id="2.60.40.1120">
    <property type="entry name" value="Carboxypeptidase-like, regulatory domain"/>
    <property type="match status" value="1"/>
</dbReference>
<dbReference type="SUPFAM" id="SSF56935">
    <property type="entry name" value="Porins"/>
    <property type="match status" value="1"/>
</dbReference>
<dbReference type="GO" id="GO:0009279">
    <property type="term" value="C:cell outer membrane"/>
    <property type="evidence" value="ECO:0007669"/>
    <property type="project" value="UniProtKB-SubCell"/>
</dbReference>
<dbReference type="InterPro" id="IPR023996">
    <property type="entry name" value="TonB-dep_OMP_SusC/RagA"/>
</dbReference>
<comment type="similarity">
    <text evidence="1">Belongs to the TonB-dependent receptor family.</text>
</comment>
<keyword evidence="1" id="KW-0998">Cell outer membrane</keyword>
<dbReference type="Gene3D" id="2.170.130.10">
    <property type="entry name" value="TonB-dependent receptor, plug domain"/>
    <property type="match status" value="1"/>
</dbReference>
<feature type="signal peptide" evidence="2">
    <location>
        <begin position="1"/>
        <end position="22"/>
    </location>
</feature>
<gene>
    <name evidence="4" type="ORF">BKM63_08780</name>
</gene>
<keyword evidence="2" id="KW-0732">Signal</keyword>
<dbReference type="InterPro" id="IPR023997">
    <property type="entry name" value="TonB-dep_OMP_SusC/RagA_CS"/>
</dbReference>
<dbReference type="AlphaFoldDB" id="A0A1J7CTH5"/>
<dbReference type="SUPFAM" id="SSF49464">
    <property type="entry name" value="Carboxypeptidase regulatory domain-like"/>
    <property type="match status" value="1"/>
</dbReference>
<evidence type="ECO:0000313" key="4">
    <source>
        <dbReference type="EMBL" id="OIV42946.1"/>
    </source>
</evidence>
<comment type="caution">
    <text evidence="4">The sequence shown here is derived from an EMBL/GenBank/DDBJ whole genome shotgun (WGS) entry which is preliminary data.</text>
</comment>
<dbReference type="PROSITE" id="PS52016">
    <property type="entry name" value="TONB_DEPENDENT_REC_3"/>
    <property type="match status" value="1"/>
</dbReference>
<evidence type="ECO:0000256" key="1">
    <source>
        <dbReference type="PROSITE-ProRule" id="PRU01360"/>
    </source>
</evidence>
<dbReference type="InterPro" id="IPR039426">
    <property type="entry name" value="TonB-dep_rcpt-like"/>
</dbReference>
<keyword evidence="1" id="KW-0472">Membrane</keyword>
<reference evidence="4 5" key="1">
    <citation type="submission" date="2016-10" db="EMBL/GenBank/DDBJ databases">
        <title>Draft Genome Sequence of Rhizobacteria Flavobacterium johnsoniae CI04.</title>
        <authorList>
            <person name="Bravo J.I."/>
            <person name="Lozano G.L."/>
            <person name="Handelsman J."/>
        </authorList>
    </citation>
    <scope>NUCLEOTIDE SEQUENCE [LARGE SCALE GENOMIC DNA]</scope>
    <source>
        <strain evidence="4 5">CI04</strain>
    </source>
</reference>
<dbReference type="OrthoDB" id="9768177at2"/>
<keyword evidence="1" id="KW-0812">Transmembrane</keyword>
<evidence type="ECO:0000256" key="2">
    <source>
        <dbReference type="SAM" id="SignalP"/>
    </source>
</evidence>
<dbReference type="NCBIfam" id="TIGR04057">
    <property type="entry name" value="SusC_RagA_signa"/>
    <property type="match status" value="1"/>
</dbReference>
<evidence type="ECO:0000313" key="5">
    <source>
        <dbReference type="Proteomes" id="UP000182826"/>
    </source>
</evidence>
<dbReference type="InterPro" id="IPR008969">
    <property type="entry name" value="CarboxyPept-like_regulatory"/>
</dbReference>
<keyword evidence="1" id="KW-0813">Transport</keyword>
<sequence length="1038" mass="113059">MKLTKLLIFCVSSLLFSVIAVAQDTTVNGIINDESGMPVPGATVVLKGTTKSTASDFDGKFQIQVPSNGVLTVTFIGYTTVNEAVNGRTKISIQLKPESQTLNEVVVVGYGTQKKAVVTGAISSVKAADLEKVPNGRVEQSLQGRAAGVSVAATSGQPGAASKVRIRGITTFREGGNDPLWVVDGVAVDANAIGFINQGDIESIEVLKDAASAAIYGTRAATGVILVTTKKGKSGKISVNYNGFLGTSAPAKRLDMLNSQQYATLMNERSVNDGGAVKFLPADIAKMGAGTNWQDAIFNDSAFRYTHELSISGGGEKSTFYASFGIQDQEGIVATDISNYSKKNFRLNSTHKISDYFTFGQTFGYTHQKTKGIGNVNSEFGGPLSSAINLDPLTPLVETDPNVTNTGFYTNPNVVRDANGNPYGISSYVQQEMTNPLGYIQTRLGGFDWSDDFVGNAYLEANITSHLKFRTTLGGKLAYWGKQGFTPVFFLNPNMKEDRNNYSQDNNKSLSWTLENILTYSNKFGDHNVNILAGQGAYVENIGGTIGVTMYGLPITNYRDASFNFDIPQTDRVNRASDFDQHKLASLFLRANYDYMEKYLFTGIVRRDGSTRFGENKKWGVFPSFSLGWVISKEGFWKENNVVNTLKLRGGYGVVGNDNIADFKYRGLVVGGYNYSVGNSGTITTGYGNSTLPNADLGWEETSQTTFGLDAKLFNDFNLALDYYKKRTKGILRDVVIPGYVGAVDPPSANIADMDNSGFEVELGYKKRLGDFNLGVNANFAYLKNEITYVGSSTNFIVGDATFQSMGPVTRTQVGHSFNEFYGFKTAGIFQNAAEVAAYKNASGGLIQPNAKPGDFRWVDSNGDGSITDDDKQFLGTNIPKYTFGLTLNLDYKNFDFMAFAQGSAGSKIFQGLRRLDVLNANYQTKALDRWNGEGTSNDYPRMTANDPNKNFTNMSDFYLENGNYVRLKIVQVGYTLPSSLSSKVGSDKIRFYLTGENLVTFTKYTGYDPEIGGQVFGVDKGVYPQARSILFGANVQF</sequence>
<comment type="subcellular location">
    <subcellularLocation>
        <location evidence="1">Cell outer membrane</location>
        <topology evidence="1">Multi-pass membrane protein</topology>
    </subcellularLocation>
</comment>
<protein>
    <submittedName>
        <fullName evidence="4">SusC/RagA family TonB-linked outer membrane protein</fullName>
    </submittedName>
</protein>
<accession>A0A1J7CTH5</accession>
<proteinExistence type="inferred from homology"/>
<name>A0A1J7CTH5_FLAJO</name>
<dbReference type="InterPro" id="IPR037066">
    <property type="entry name" value="Plug_dom_sf"/>
</dbReference>
<evidence type="ECO:0000259" key="3">
    <source>
        <dbReference type="Pfam" id="PF07715"/>
    </source>
</evidence>
<dbReference type="NCBIfam" id="TIGR04056">
    <property type="entry name" value="OMP_RagA_SusC"/>
    <property type="match status" value="1"/>
</dbReference>
<dbReference type="EMBL" id="MLFK01000005">
    <property type="protein sequence ID" value="OIV42946.1"/>
    <property type="molecule type" value="Genomic_DNA"/>
</dbReference>
<dbReference type="Pfam" id="PF13715">
    <property type="entry name" value="CarbopepD_reg_2"/>
    <property type="match status" value="1"/>
</dbReference>
<dbReference type="Proteomes" id="UP000182826">
    <property type="component" value="Unassembled WGS sequence"/>
</dbReference>
<organism evidence="4 5">
    <name type="scientific">Flavobacterium johnsoniae</name>
    <name type="common">Cytophaga johnsonae</name>
    <dbReference type="NCBI Taxonomy" id="986"/>
    <lineage>
        <taxon>Bacteria</taxon>
        <taxon>Pseudomonadati</taxon>
        <taxon>Bacteroidota</taxon>
        <taxon>Flavobacteriia</taxon>
        <taxon>Flavobacteriales</taxon>
        <taxon>Flavobacteriaceae</taxon>
        <taxon>Flavobacterium</taxon>
    </lineage>
</organism>
<dbReference type="Pfam" id="PF07715">
    <property type="entry name" value="Plug"/>
    <property type="match status" value="1"/>
</dbReference>
<dbReference type="InterPro" id="IPR012910">
    <property type="entry name" value="Plug_dom"/>
</dbReference>